<evidence type="ECO:0000313" key="2">
    <source>
        <dbReference type="EMBL" id="KAG9687458.1"/>
    </source>
</evidence>
<organism evidence="2 3">
    <name type="scientific">Aureobasidium melanogenum</name>
    <name type="common">Aureobasidium pullulans var. melanogenum</name>
    <dbReference type="NCBI Taxonomy" id="46634"/>
    <lineage>
        <taxon>Eukaryota</taxon>
        <taxon>Fungi</taxon>
        <taxon>Dikarya</taxon>
        <taxon>Ascomycota</taxon>
        <taxon>Pezizomycotina</taxon>
        <taxon>Dothideomycetes</taxon>
        <taxon>Dothideomycetidae</taxon>
        <taxon>Dothideales</taxon>
        <taxon>Saccotheciaceae</taxon>
        <taxon>Aureobasidium</taxon>
    </lineage>
</organism>
<gene>
    <name evidence="2" type="ORF">KCU76_g10313</name>
</gene>
<proteinExistence type="predicted"/>
<dbReference type="EMBL" id="JAHFXF010000454">
    <property type="protein sequence ID" value="KAG9687458.1"/>
    <property type="molecule type" value="Genomic_DNA"/>
</dbReference>
<evidence type="ECO:0000313" key="3">
    <source>
        <dbReference type="Proteomes" id="UP000779574"/>
    </source>
</evidence>
<evidence type="ECO:0000256" key="1">
    <source>
        <dbReference type="SAM" id="Phobius"/>
    </source>
</evidence>
<name>A0A9P8EEB6_AURME</name>
<feature type="transmembrane region" description="Helical" evidence="1">
    <location>
        <begin position="14"/>
        <end position="38"/>
    </location>
</feature>
<dbReference type="AlphaFoldDB" id="A0A9P8EEB6"/>
<keyword evidence="1" id="KW-0812">Transmembrane</keyword>
<reference evidence="2" key="2">
    <citation type="submission" date="2021-08" db="EMBL/GenBank/DDBJ databases">
        <authorList>
            <person name="Gostincar C."/>
            <person name="Sun X."/>
            <person name="Song Z."/>
            <person name="Gunde-Cimerman N."/>
        </authorList>
    </citation>
    <scope>NUCLEOTIDE SEQUENCE</scope>
    <source>
        <strain evidence="2">EXF-9911</strain>
    </source>
</reference>
<keyword evidence="1" id="KW-0472">Membrane</keyword>
<comment type="caution">
    <text evidence="2">The sequence shown here is derived from an EMBL/GenBank/DDBJ whole genome shotgun (WGS) entry which is preliminary data.</text>
</comment>
<accession>A0A9P8EEB6</accession>
<keyword evidence="1" id="KW-1133">Transmembrane helix</keyword>
<dbReference type="OrthoDB" id="4148767at2759"/>
<sequence length="261" mass="30073">MGVTLSTHTTVSPLALASTIIGFVSFSLTLATLLRVFWGNITTVFNAHDEIHDLLSSLRVQLYEERESLRNIRRHNKEWRKRGRSKGLPLPRLDDLAIRSMQDTLHHLTRKFKALERPFLDQHSTSGHRRYRKTFSPLPGDSWDSEKGLRSQEIEWDRELDDEVDPRIHGDVTCNVTLGKRILWVRRRTDVLAIIEAVSRLQTRRTARQVGEIAVALYEYGDTIEDMGDVIQEMEARSSNGGWPEPRELFYEGDVGIQRVA</sequence>
<dbReference type="Proteomes" id="UP000779574">
    <property type="component" value="Unassembled WGS sequence"/>
</dbReference>
<feature type="non-terminal residue" evidence="2">
    <location>
        <position position="261"/>
    </location>
</feature>
<protein>
    <submittedName>
        <fullName evidence="2">Uncharacterized protein</fullName>
    </submittedName>
</protein>
<reference evidence="2" key="1">
    <citation type="journal article" date="2021" name="J Fungi (Basel)">
        <title>Virulence traits and population genomics of the black yeast Aureobasidium melanogenum.</title>
        <authorList>
            <person name="Cernosa A."/>
            <person name="Sun X."/>
            <person name="Gostincar C."/>
            <person name="Fang C."/>
            <person name="Gunde-Cimerman N."/>
            <person name="Song Z."/>
        </authorList>
    </citation>
    <scope>NUCLEOTIDE SEQUENCE</scope>
    <source>
        <strain evidence="2">EXF-9911</strain>
    </source>
</reference>